<evidence type="ECO:0000256" key="5">
    <source>
        <dbReference type="ARBA" id="ARBA00023186"/>
    </source>
</evidence>
<comment type="similarity">
    <text evidence="2">Belongs to the periplasmic pilus chaperone family.</text>
</comment>
<evidence type="ECO:0000313" key="10">
    <source>
        <dbReference type="Proteomes" id="UP001286589"/>
    </source>
</evidence>
<evidence type="ECO:0000256" key="1">
    <source>
        <dbReference type="ARBA" id="ARBA00004418"/>
    </source>
</evidence>
<dbReference type="SUPFAM" id="SSF49354">
    <property type="entry name" value="PapD-like"/>
    <property type="match status" value="1"/>
</dbReference>
<evidence type="ECO:0000256" key="4">
    <source>
        <dbReference type="ARBA" id="ARBA00022764"/>
    </source>
</evidence>
<name>A0AB35RUK6_9ENTR</name>
<feature type="domain" description="Pili assembly chaperone N-terminal" evidence="7">
    <location>
        <begin position="22"/>
        <end position="142"/>
    </location>
</feature>
<feature type="chain" id="PRO_5044289735" evidence="6">
    <location>
        <begin position="22"/>
        <end position="237"/>
    </location>
</feature>
<dbReference type="InterPro" id="IPR050643">
    <property type="entry name" value="Periplasmic_pilus_chap"/>
</dbReference>
<organism evidence="9 10">
    <name type="scientific">Phytobacter ursingii</name>
    <dbReference type="NCBI Taxonomy" id="1972431"/>
    <lineage>
        <taxon>Bacteria</taxon>
        <taxon>Pseudomonadati</taxon>
        <taxon>Pseudomonadota</taxon>
        <taxon>Gammaproteobacteria</taxon>
        <taxon>Enterobacterales</taxon>
        <taxon>Enterobacteriaceae</taxon>
        <taxon>Phytobacter</taxon>
    </lineage>
</organism>
<dbReference type="InterPro" id="IPR001829">
    <property type="entry name" value="Pili_assmbl_chaperone_bac"/>
</dbReference>
<evidence type="ECO:0000259" key="8">
    <source>
        <dbReference type="Pfam" id="PF02753"/>
    </source>
</evidence>
<reference evidence="9 10" key="1">
    <citation type="submission" date="2023-10" db="EMBL/GenBank/DDBJ databases">
        <title>Phytobacter spp. The emergence of a new genus of hospital-origin enterobacteria encoding carbapenemases in Argentina.</title>
        <authorList>
            <person name="Vay C."/>
            <person name="Almuzara M."/>
            <person name="Traglia G.M."/>
            <person name="Campos J."/>
        </authorList>
    </citation>
    <scope>NUCLEOTIDE SEQUENCE [LARGE SCALE GENOMIC DNA]</scope>
    <source>
        <strain evidence="9 10">CVMA36</strain>
    </source>
</reference>
<accession>A0AB35RUK6</accession>
<keyword evidence="4" id="KW-0574">Periplasm</keyword>
<evidence type="ECO:0000259" key="7">
    <source>
        <dbReference type="Pfam" id="PF00345"/>
    </source>
</evidence>
<dbReference type="InterPro" id="IPR036316">
    <property type="entry name" value="Pili_assmbl_chap_C_dom_sf"/>
</dbReference>
<dbReference type="InterPro" id="IPR016148">
    <property type="entry name" value="Pili_assmbl_chaperone_C"/>
</dbReference>
<dbReference type="Pfam" id="PF00345">
    <property type="entry name" value="PapD_N"/>
    <property type="match status" value="1"/>
</dbReference>
<dbReference type="InterPro" id="IPR008962">
    <property type="entry name" value="PapD-like_sf"/>
</dbReference>
<dbReference type="SUPFAM" id="SSF49584">
    <property type="entry name" value="Periplasmic chaperone C-domain"/>
    <property type="match status" value="1"/>
</dbReference>
<comment type="subcellular location">
    <subcellularLocation>
        <location evidence="1">Periplasm</location>
    </subcellularLocation>
</comment>
<dbReference type="AlphaFoldDB" id="A0AB35RUK6"/>
<evidence type="ECO:0000313" key="9">
    <source>
        <dbReference type="EMBL" id="MDV2865700.1"/>
    </source>
</evidence>
<dbReference type="Gene3D" id="2.60.40.10">
    <property type="entry name" value="Immunoglobulins"/>
    <property type="match status" value="2"/>
</dbReference>
<evidence type="ECO:0000256" key="2">
    <source>
        <dbReference type="ARBA" id="ARBA00007399"/>
    </source>
</evidence>
<comment type="caution">
    <text evidence="9">The sequence shown here is derived from an EMBL/GenBank/DDBJ whole genome shotgun (WGS) entry which is preliminary data.</text>
</comment>
<dbReference type="PANTHER" id="PTHR30251">
    <property type="entry name" value="PILUS ASSEMBLY CHAPERONE"/>
    <property type="match status" value="1"/>
</dbReference>
<dbReference type="GO" id="GO:0071555">
    <property type="term" value="P:cell wall organization"/>
    <property type="evidence" value="ECO:0007669"/>
    <property type="project" value="InterPro"/>
</dbReference>
<feature type="domain" description="Pili assembly chaperone C-terminal" evidence="8">
    <location>
        <begin position="167"/>
        <end position="228"/>
    </location>
</feature>
<dbReference type="InterPro" id="IPR013783">
    <property type="entry name" value="Ig-like_fold"/>
</dbReference>
<feature type="signal peptide" evidence="6">
    <location>
        <begin position="1"/>
        <end position="21"/>
    </location>
</feature>
<evidence type="ECO:0000256" key="3">
    <source>
        <dbReference type="ARBA" id="ARBA00022729"/>
    </source>
</evidence>
<keyword evidence="5" id="KW-0143">Chaperone</keyword>
<keyword evidence="10" id="KW-1185">Reference proteome</keyword>
<sequence>MFRRAVCFSVISLMSLPGAQAGIQLDATRVIYPEGKKETTLGIKNEASDPRLIQAWVDAGEGNDVTPPFIITPPIFRIDPGKGQSLRISFIGGEIPRDRESVFWVNILEVKPQPQGKKAGTENYIQFPVRTRLKLFYRPEGLPGSPEEAVSQLRWRRGKHNAIECINPSAFTLSFQDIRLTPPSGAKDIRQSGMCPAKGQQVFLLPGKEQAAQGKVFFTTINDYGGYTRHEAAYHHE</sequence>
<protein>
    <submittedName>
        <fullName evidence="9">Molecular chaperone</fullName>
    </submittedName>
</protein>
<evidence type="ECO:0000256" key="6">
    <source>
        <dbReference type="SAM" id="SignalP"/>
    </source>
</evidence>
<gene>
    <name evidence="9" type="ORF">R0H02_24975</name>
</gene>
<dbReference type="RefSeq" id="WP_229220687.1">
    <property type="nucleotide sequence ID" value="NZ_JAWJAC010000026.1"/>
</dbReference>
<keyword evidence="3 6" id="KW-0732">Signal</keyword>
<dbReference type="Pfam" id="PF02753">
    <property type="entry name" value="PapD_C"/>
    <property type="match status" value="1"/>
</dbReference>
<dbReference type="PANTHER" id="PTHR30251:SF2">
    <property type="entry name" value="FIMBRIAL CHAPERONE YADV-RELATED"/>
    <property type="match status" value="1"/>
</dbReference>
<dbReference type="GO" id="GO:0030288">
    <property type="term" value="C:outer membrane-bounded periplasmic space"/>
    <property type="evidence" value="ECO:0007669"/>
    <property type="project" value="InterPro"/>
</dbReference>
<proteinExistence type="inferred from homology"/>
<dbReference type="EMBL" id="JAWJAC010000026">
    <property type="protein sequence ID" value="MDV2865700.1"/>
    <property type="molecule type" value="Genomic_DNA"/>
</dbReference>
<dbReference type="Proteomes" id="UP001286589">
    <property type="component" value="Unassembled WGS sequence"/>
</dbReference>
<dbReference type="PRINTS" id="PR00969">
    <property type="entry name" value="CHAPERONPILI"/>
</dbReference>
<dbReference type="InterPro" id="IPR016147">
    <property type="entry name" value="Pili_assmbl_chaperone_N"/>
</dbReference>